<keyword evidence="3 5" id="KW-0560">Oxidoreductase</keyword>
<evidence type="ECO:0000256" key="5">
    <source>
        <dbReference type="RuleBase" id="RU369024"/>
    </source>
</evidence>
<dbReference type="PANTHER" id="PTHR43490">
    <property type="entry name" value="(+)-NEOMENTHOL DEHYDROGENASE"/>
    <property type="match status" value="1"/>
</dbReference>
<dbReference type="Gene3D" id="3.40.50.720">
    <property type="entry name" value="NAD(P)-binding Rossmann-like Domain"/>
    <property type="match status" value="1"/>
</dbReference>
<evidence type="ECO:0000313" key="7">
    <source>
        <dbReference type="RefSeq" id="XP_020084934.1"/>
    </source>
</evidence>
<dbReference type="Proteomes" id="UP000515123">
    <property type="component" value="Linkage group 3"/>
</dbReference>
<evidence type="ECO:0000256" key="1">
    <source>
        <dbReference type="ARBA" id="ARBA00006484"/>
    </source>
</evidence>
<dbReference type="GeneID" id="109707817"/>
<dbReference type="PRINTS" id="PR00081">
    <property type="entry name" value="GDHRDH"/>
</dbReference>
<reference evidence="6" key="1">
    <citation type="journal article" date="2015" name="Nat. Genet.">
        <title>The pineapple genome and the evolution of CAM photosynthesis.</title>
        <authorList>
            <person name="Ming R."/>
            <person name="VanBuren R."/>
            <person name="Wai C.M."/>
            <person name="Tang H."/>
            <person name="Schatz M.C."/>
            <person name="Bowers J.E."/>
            <person name="Lyons E."/>
            <person name="Wang M.L."/>
            <person name="Chen J."/>
            <person name="Biggers E."/>
            <person name="Zhang J."/>
            <person name="Huang L."/>
            <person name="Zhang L."/>
            <person name="Miao W."/>
            <person name="Zhang J."/>
            <person name="Ye Z."/>
            <person name="Miao C."/>
            <person name="Lin Z."/>
            <person name="Wang H."/>
            <person name="Zhou H."/>
            <person name="Yim W.C."/>
            <person name="Priest H.D."/>
            <person name="Zheng C."/>
            <person name="Woodhouse M."/>
            <person name="Edger P.P."/>
            <person name="Guyot R."/>
            <person name="Guo H.B."/>
            <person name="Guo H."/>
            <person name="Zheng G."/>
            <person name="Singh R."/>
            <person name="Sharma A."/>
            <person name="Min X."/>
            <person name="Zheng Y."/>
            <person name="Lee H."/>
            <person name="Gurtowski J."/>
            <person name="Sedlazeck F.J."/>
            <person name="Harkess A."/>
            <person name="McKain M.R."/>
            <person name="Liao Z."/>
            <person name="Fang J."/>
            <person name="Liu J."/>
            <person name="Zhang X."/>
            <person name="Zhang Q."/>
            <person name="Hu W."/>
            <person name="Qin Y."/>
            <person name="Wang K."/>
            <person name="Chen L.Y."/>
            <person name="Shirley N."/>
            <person name="Lin Y.R."/>
            <person name="Liu L.Y."/>
            <person name="Hernandez A.G."/>
            <person name="Wright C.L."/>
            <person name="Bulone V."/>
            <person name="Tuskan G.A."/>
            <person name="Heath K."/>
            <person name="Zee F."/>
            <person name="Moore P.H."/>
            <person name="Sunkar R."/>
            <person name="Leebens-Mack J.H."/>
            <person name="Mockler T."/>
            <person name="Bennetzen J.L."/>
            <person name="Freeling M."/>
            <person name="Sankoff D."/>
            <person name="Paterson A.H."/>
            <person name="Zhu X."/>
            <person name="Yang X."/>
            <person name="Smith J.A."/>
            <person name="Cushman J.C."/>
            <person name="Paull R.E."/>
            <person name="Yu Q."/>
        </authorList>
    </citation>
    <scope>NUCLEOTIDE SEQUENCE [LARGE SCALE GENOMIC DNA]</scope>
    <source>
        <strain evidence="6">cv. F153</strain>
    </source>
</reference>
<sequence>MTEIKKALQIFWIAVVTGGNKGIGLEICRQLASNGVRVILTARDEKRGLEAVEKLKQSTLSDVIFHRLDVTDHSSIDSLSEFVKISFGKLDILVNNAAIGGVTIDAEILNSLKIESEKKTRSIVMDFLSNLQQNYEMAEECLKTNFYGTRDVTQALIPLLLSSNSGRIVNVSAKIAQFKANKSTEAKSSWRCFRKGDGQTEEKLLELSSSFLDDFRGGKLQCNGWPTTTSAYTVSKALVNSYTMILAQKYPSLCINCVNPGFVKTDMNWNIGIMTVEEGAKGPVMLALMDGPDRSGLFFDQIEESTI</sequence>
<dbReference type="CDD" id="cd05324">
    <property type="entry name" value="carb_red_PTCR-like_SDR_c"/>
    <property type="match status" value="1"/>
</dbReference>
<dbReference type="Pfam" id="PF00106">
    <property type="entry name" value="adh_short"/>
    <property type="match status" value="1"/>
</dbReference>
<evidence type="ECO:0000313" key="6">
    <source>
        <dbReference type="Proteomes" id="UP000515123"/>
    </source>
</evidence>
<name>A0A6P5EN72_ANACO</name>
<dbReference type="RefSeq" id="XP_020084934.1">
    <property type="nucleotide sequence ID" value="XM_020229345.1"/>
</dbReference>
<dbReference type="GO" id="GO:0016020">
    <property type="term" value="C:membrane"/>
    <property type="evidence" value="ECO:0007669"/>
    <property type="project" value="TreeGrafter"/>
</dbReference>
<evidence type="ECO:0000256" key="2">
    <source>
        <dbReference type="ARBA" id="ARBA00022857"/>
    </source>
</evidence>
<dbReference type="GO" id="GO:0016616">
    <property type="term" value="F:oxidoreductase activity, acting on the CH-OH group of donors, NAD or NADP as acceptor"/>
    <property type="evidence" value="ECO:0007669"/>
    <property type="project" value="InterPro"/>
</dbReference>
<organism evidence="6 7">
    <name type="scientific">Ananas comosus</name>
    <name type="common">Pineapple</name>
    <name type="synonym">Ananas ananas</name>
    <dbReference type="NCBI Taxonomy" id="4615"/>
    <lineage>
        <taxon>Eukaryota</taxon>
        <taxon>Viridiplantae</taxon>
        <taxon>Streptophyta</taxon>
        <taxon>Embryophyta</taxon>
        <taxon>Tracheophyta</taxon>
        <taxon>Spermatophyta</taxon>
        <taxon>Magnoliopsida</taxon>
        <taxon>Liliopsida</taxon>
        <taxon>Poales</taxon>
        <taxon>Bromeliaceae</taxon>
        <taxon>Bromelioideae</taxon>
        <taxon>Ananas</taxon>
    </lineage>
</organism>
<proteinExistence type="inferred from homology"/>
<gene>
    <name evidence="7" type="primary">LOC109707817</name>
</gene>
<dbReference type="EC" id="1.1.1.-" evidence="5"/>
<reference evidence="7" key="2">
    <citation type="submission" date="2025-08" db="UniProtKB">
        <authorList>
            <consortium name="RefSeq"/>
        </authorList>
    </citation>
    <scope>IDENTIFICATION</scope>
    <source>
        <tissue evidence="7">Leaf</tissue>
    </source>
</reference>
<keyword evidence="2 5" id="KW-0521">NADP</keyword>
<keyword evidence="6" id="KW-1185">Reference proteome</keyword>
<evidence type="ECO:0000256" key="4">
    <source>
        <dbReference type="RuleBase" id="RU000363"/>
    </source>
</evidence>
<protein>
    <recommendedName>
        <fullName evidence="5">Short-chain dehydrogenase/reductase</fullName>
        <ecNumber evidence="5">1.1.1.-</ecNumber>
    </recommendedName>
</protein>
<dbReference type="InterPro" id="IPR045313">
    <property type="entry name" value="CBR1-like"/>
</dbReference>
<evidence type="ECO:0000256" key="3">
    <source>
        <dbReference type="ARBA" id="ARBA00023002"/>
    </source>
</evidence>
<dbReference type="OrthoDB" id="1933717at2759"/>
<dbReference type="InterPro" id="IPR036291">
    <property type="entry name" value="NAD(P)-bd_dom_sf"/>
</dbReference>
<comment type="similarity">
    <text evidence="1 4">Belongs to the short-chain dehydrogenases/reductases (SDR) family.</text>
</comment>
<dbReference type="InterPro" id="IPR002347">
    <property type="entry name" value="SDR_fam"/>
</dbReference>
<dbReference type="SUPFAM" id="SSF51735">
    <property type="entry name" value="NAD(P)-binding Rossmann-fold domains"/>
    <property type="match status" value="1"/>
</dbReference>
<dbReference type="AlphaFoldDB" id="A0A6P5EN72"/>
<accession>A0A6P5EN72</accession>
<dbReference type="PANTHER" id="PTHR43490:SF98">
    <property type="entry name" value="OS02G0640600 PROTEIN"/>
    <property type="match status" value="1"/>
</dbReference>
<dbReference type="PRINTS" id="PR00080">
    <property type="entry name" value="SDRFAMILY"/>
</dbReference>